<dbReference type="SUPFAM" id="SSF53328">
    <property type="entry name" value="Formyltransferase"/>
    <property type="match status" value="1"/>
</dbReference>
<keyword evidence="13" id="KW-1185">Reference proteome</keyword>
<evidence type="ECO:0000256" key="1">
    <source>
        <dbReference type="ARBA" id="ARBA00005054"/>
    </source>
</evidence>
<feature type="transmembrane region" description="Helical" evidence="10">
    <location>
        <begin position="323"/>
        <end position="346"/>
    </location>
</feature>
<dbReference type="InterPro" id="IPR001555">
    <property type="entry name" value="GART_AS"/>
</dbReference>
<comment type="catalytic activity">
    <reaction evidence="8">
        <text>N(1)-(5-phospho-beta-D-ribosyl)glycinamide + (6R)-10-formyltetrahydrofolate = N(2)-formyl-N(1)-(5-phospho-beta-D-ribosyl)glycinamide + (6S)-5,6,7,8-tetrahydrofolate + H(+)</text>
        <dbReference type="Rhea" id="RHEA:15053"/>
        <dbReference type="ChEBI" id="CHEBI:15378"/>
        <dbReference type="ChEBI" id="CHEBI:57453"/>
        <dbReference type="ChEBI" id="CHEBI:143788"/>
        <dbReference type="ChEBI" id="CHEBI:147286"/>
        <dbReference type="ChEBI" id="CHEBI:195366"/>
        <dbReference type="EC" id="2.1.2.2"/>
    </reaction>
</comment>
<protein>
    <recommendedName>
        <fullName evidence="2">phosphoribosylglycinamide formyltransferase 1</fullName>
        <ecNumber evidence="2">2.1.2.2</ecNumber>
    </recommendedName>
    <alternativeName>
        <fullName evidence="7">5'-phosphoribosylglycinamide transformylase</fullName>
    </alternativeName>
    <alternativeName>
        <fullName evidence="6">GAR transformylase</fullName>
    </alternativeName>
</protein>
<dbReference type="PROSITE" id="PS00373">
    <property type="entry name" value="GART"/>
    <property type="match status" value="1"/>
</dbReference>
<name>A0ABZ1AWW9_9ACTN</name>
<keyword evidence="10" id="KW-1133">Transmembrane helix</keyword>
<feature type="transmembrane region" description="Helical" evidence="10">
    <location>
        <begin position="77"/>
        <end position="98"/>
    </location>
</feature>
<feature type="transmembrane region" description="Helical" evidence="10">
    <location>
        <begin position="288"/>
        <end position="311"/>
    </location>
</feature>
<proteinExistence type="inferred from homology"/>
<feature type="domain" description="Formyl transferase N-terminal" evidence="11">
    <location>
        <begin position="494"/>
        <end position="609"/>
    </location>
</feature>
<dbReference type="PANTHER" id="PTHR43369">
    <property type="entry name" value="PHOSPHORIBOSYLGLYCINAMIDE FORMYLTRANSFERASE"/>
    <property type="match status" value="1"/>
</dbReference>
<dbReference type="InterPro" id="IPR002376">
    <property type="entry name" value="Formyl_transf_N"/>
</dbReference>
<evidence type="ECO:0000256" key="7">
    <source>
        <dbReference type="ARBA" id="ARBA00041682"/>
    </source>
</evidence>
<dbReference type="InterPro" id="IPR036477">
    <property type="entry name" value="Formyl_transf_N_sf"/>
</dbReference>
<feature type="region of interest" description="Disordered" evidence="9">
    <location>
        <begin position="354"/>
        <end position="484"/>
    </location>
</feature>
<evidence type="ECO:0000256" key="9">
    <source>
        <dbReference type="SAM" id="MobiDB-lite"/>
    </source>
</evidence>
<feature type="transmembrane region" description="Helical" evidence="10">
    <location>
        <begin position="247"/>
        <end position="268"/>
    </location>
</feature>
<dbReference type="Gene3D" id="3.40.50.170">
    <property type="entry name" value="Formyl transferase, N-terminal domain"/>
    <property type="match status" value="1"/>
</dbReference>
<feature type="compositionally biased region" description="Basic residues" evidence="9">
    <location>
        <begin position="451"/>
        <end position="472"/>
    </location>
</feature>
<evidence type="ECO:0000256" key="2">
    <source>
        <dbReference type="ARBA" id="ARBA00012254"/>
    </source>
</evidence>
<comment type="pathway">
    <text evidence="1">Purine metabolism; IMP biosynthesis via de novo pathway; N(2)-formyl-N(1)-(5-phospho-D-ribosyl)glycinamide from N(1)-(5-phospho-D-ribosyl)glycinamide (10-formyl THF route): step 1/1.</text>
</comment>
<dbReference type="PANTHER" id="PTHR43369:SF2">
    <property type="entry name" value="PHOSPHORIBOSYLGLYCINAMIDE FORMYLTRANSFERASE"/>
    <property type="match status" value="1"/>
</dbReference>
<comment type="similarity">
    <text evidence="5">Belongs to the GART family.</text>
</comment>
<reference evidence="12 13" key="1">
    <citation type="submission" date="2023-12" db="EMBL/GenBank/DDBJ databases">
        <title>Blastococcus brunescens sp. nov., an actonobacterium isolated from sandstone collected in sahara desert.</title>
        <authorList>
            <person name="Gtari M."/>
            <person name="Ghodhbane F."/>
        </authorList>
    </citation>
    <scope>NUCLEOTIDE SEQUENCE [LARGE SCALE GENOMIC DNA]</scope>
    <source>
        <strain evidence="12 13">BMG 8361</strain>
    </source>
</reference>
<evidence type="ECO:0000313" key="12">
    <source>
        <dbReference type="EMBL" id="WRL63005.1"/>
    </source>
</evidence>
<evidence type="ECO:0000313" key="13">
    <source>
        <dbReference type="Proteomes" id="UP001324287"/>
    </source>
</evidence>
<evidence type="ECO:0000259" key="11">
    <source>
        <dbReference type="Pfam" id="PF00551"/>
    </source>
</evidence>
<gene>
    <name evidence="12" type="ORF">U6N30_24625</name>
</gene>
<keyword evidence="10" id="KW-0472">Membrane</keyword>
<keyword evidence="10" id="KW-0812">Transmembrane</keyword>
<organism evidence="12 13">
    <name type="scientific">Blastococcus brunescens</name>
    <dbReference type="NCBI Taxonomy" id="1564165"/>
    <lineage>
        <taxon>Bacteria</taxon>
        <taxon>Bacillati</taxon>
        <taxon>Actinomycetota</taxon>
        <taxon>Actinomycetes</taxon>
        <taxon>Geodermatophilales</taxon>
        <taxon>Geodermatophilaceae</taxon>
        <taxon>Blastococcus</taxon>
    </lineage>
</organism>
<evidence type="ECO:0000256" key="8">
    <source>
        <dbReference type="ARBA" id="ARBA00047664"/>
    </source>
</evidence>
<dbReference type="RefSeq" id="WP_324274354.1">
    <property type="nucleotide sequence ID" value="NZ_CP141261.1"/>
</dbReference>
<evidence type="ECO:0000256" key="3">
    <source>
        <dbReference type="ARBA" id="ARBA00022679"/>
    </source>
</evidence>
<feature type="transmembrane region" description="Helical" evidence="10">
    <location>
        <begin position="119"/>
        <end position="138"/>
    </location>
</feature>
<dbReference type="Proteomes" id="UP001324287">
    <property type="component" value="Chromosome"/>
</dbReference>
<feature type="transmembrane region" description="Helical" evidence="10">
    <location>
        <begin position="150"/>
        <end position="167"/>
    </location>
</feature>
<evidence type="ECO:0000256" key="5">
    <source>
        <dbReference type="ARBA" id="ARBA00038440"/>
    </source>
</evidence>
<dbReference type="Pfam" id="PF00551">
    <property type="entry name" value="Formyl_trans_N"/>
    <property type="match status" value="1"/>
</dbReference>
<keyword evidence="4" id="KW-0658">Purine biosynthesis</keyword>
<dbReference type="EC" id="2.1.2.2" evidence="2"/>
<accession>A0ABZ1AWW9</accession>
<evidence type="ECO:0000256" key="10">
    <source>
        <dbReference type="SAM" id="Phobius"/>
    </source>
</evidence>
<evidence type="ECO:0000256" key="4">
    <source>
        <dbReference type="ARBA" id="ARBA00022755"/>
    </source>
</evidence>
<dbReference type="InterPro" id="IPR045931">
    <property type="entry name" value="DUF6350"/>
</dbReference>
<dbReference type="EMBL" id="CP141261">
    <property type="protein sequence ID" value="WRL63005.1"/>
    <property type="molecule type" value="Genomic_DNA"/>
</dbReference>
<keyword evidence="3" id="KW-0808">Transferase</keyword>
<dbReference type="Pfam" id="PF19877">
    <property type="entry name" value="DUF6350"/>
    <property type="match status" value="1"/>
</dbReference>
<feature type="transmembrane region" description="Helical" evidence="10">
    <location>
        <begin position="216"/>
        <end position="240"/>
    </location>
</feature>
<evidence type="ECO:0000256" key="6">
    <source>
        <dbReference type="ARBA" id="ARBA00041324"/>
    </source>
</evidence>
<sequence length="628" mass="63141">MVSLLARLPRGNHVTALPLVGLAGAASAAVSAAALAGLALALVVVETLDPDGGQSAGDSIVLAGRLWLLAQGGELRIASGPLVLAPLLLTLGLAWGLAQAGRGVARLRAPAGRGEAARAVGAVVGVHVLLTLVLALAVDGPEARVGLLRTLAGATVLAVVASGWGVGRESGLLDDVLDRGPLRAVLRGVVAGLLTAVALSTVVVAVALVADAAGYAALSGSLGGAGAGAVGLAGLGLILLPNAAAAVLGLAAGPGFHVGSGTLVSVHGVTLDAVPALPLLAALPDTQAVPLIAFVSQVIPAVAGLVAGATVGRWLRDDAGGSVVAGLNGVLTGGLLGVAGGCWSGWPAARSGTAASRRWGRPRWPPASRSRRRAGSRQPWAPPSAAGGRWADRSPRTSTAGRFAAGPCEGPAGSVPLGSWTCPPPSPCRGRGSPSCCPAPAPLRGPPGRDRRPRLPGRRRRGRQRPRCRRAGARPPARHPDVHLRARRARRPGSLGPLLAAALTEHRPDLVVSAGFMKLVGPAVLATFGGRLINTHPALLPAFPGAHAVRDALAAGATVTGATVHLVDAGLDTGPVLAQREVAVRPDDDEAGLHERIKTVERELLVQTVARLVTPDRPAEHATRKSDR</sequence>
<feature type="transmembrane region" description="Helical" evidence="10">
    <location>
        <begin position="188"/>
        <end position="210"/>
    </location>
</feature>